<dbReference type="OrthoDB" id="9813092at2"/>
<dbReference type="CDD" id="cd00570">
    <property type="entry name" value="GST_N_family"/>
    <property type="match status" value="1"/>
</dbReference>
<evidence type="ECO:0000256" key="1">
    <source>
        <dbReference type="ARBA" id="ARBA00012452"/>
    </source>
</evidence>
<gene>
    <name evidence="6" type="ORF">VP06_31390</name>
</gene>
<dbReference type="Pfam" id="PF13410">
    <property type="entry name" value="GST_C_2"/>
    <property type="match status" value="1"/>
</dbReference>
<dbReference type="SUPFAM" id="SSF47616">
    <property type="entry name" value="GST C-terminal domain-like"/>
    <property type="match status" value="1"/>
</dbReference>
<keyword evidence="2 6" id="KW-0808">Transferase</keyword>
<dbReference type="PATRIC" id="fig|270351.6.peg.4987"/>
<dbReference type="GO" id="GO:0004364">
    <property type="term" value="F:glutathione transferase activity"/>
    <property type="evidence" value="ECO:0007669"/>
    <property type="project" value="UniProtKB-EC"/>
</dbReference>
<feature type="domain" description="GST N-terminal" evidence="4">
    <location>
        <begin position="4"/>
        <end position="87"/>
    </location>
</feature>
<dbReference type="EMBL" id="LABX01000330">
    <property type="protein sequence ID" value="KMO27220.1"/>
    <property type="molecule type" value="Genomic_DNA"/>
</dbReference>
<dbReference type="SFLD" id="SFLDG00358">
    <property type="entry name" value="Main_(cytGST)"/>
    <property type="match status" value="1"/>
</dbReference>
<dbReference type="Gene3D" id="1.20.1050.10">
    <property type="match status" value="1"/>
</dbReference>
<dbReference type="Pfam" id="PF13409">
    <property type="entry name" value="GST_N_2"/>
    <property type="match status" value="1"/>
</dbReference>
<dbReference type="InterPro" id="IPR040079">
    <property type="entry name" value="Glutathione_S-Trfase"/>
</dbReference>
<dbReference type="SUPFAM" id="SSF52833">
    <property type="entry name" value="Thioredoxin-like"/>
    <property type="match status" value="1"/>
</dbReference>
<evidence type="ECO:0000256" key="3">
    <source>
        <dbReference type="ARBA" id="ARBA00047960"/>
    </source>
</evidence>
<dbReference type="InterPro" id="IPR045073">
    <property type="entry name" value="Omega/Tau-like"/>
</dbReference>
<dbReference type="SFLD" id="SFLDS00019">
    <property type="entry name" value="Glutathione_Transferase_(cytos"/>
    <property type="match status" value="1"/>
</dbReference>
<dbReference type="PANTHER" id="PTHR43968:SF6">
    <property type="entry name" value="GLUTATHIONE S-TRANSFERASE OMEGA"/>
    <property type="match status" value="1"/>
</dbReference>
<dbReference type="RefSeq" id="WP_048467725.1">
    <property type="nucleotide sequence ID" value="NZ_LABX01000330.1"/>
</dbReference>
<name>A0A0J6RWJ7_9HYPH</name>
<dbReference type="SFLD" id="SFLDG01152">
    <property type="entry name" value="Main.3:_Omega-_and_Tau-like"/>
    <property type="match status" value="1"/>
</dbReference>
<evidence type="ECO:0000313" key="7">
    <source>
        <dbReference type="Proteomes" id="UP000035929"/>
    </source>
</evidence>
<sequence length="227" mass="24972">MDGASLTLVSHPLCPYVQRAAIALSEKEIPFDRRDVDLSARPAWFSAFSPLGKVPLLLAAQADGTEAVLFESMAICEYIEETQGGSPLHPGDPLTRARHRGWIEFGSSILADLWGFETAKDAVAYETKRRALIDKFARIEAELGAGPFFAGARFSLVDAVFAPIFRYFDVFDAIAPTNVLDGLPRTRAWRAELAMRPSVKGAVTESYPARLTAFLETHDAWLLKRAA</sequence>
<dbReference type="InterPro" id="IPR036249">
    <property type="entry name" value="Thioredoxin-like_sf"/>
</dbReference>
<dbReference type="PROSITE" id="PS50405">
    <property type="entry name" value="GST_CTER"/>
    <property type="match status" value="1"/>
</dbReference>
<dbReference type="InterPro" id="IPR004045">
    <property type="entry name" value="Glutathione_S-Trfase_N"/>
</dbReference>
<dbReference type="InterPro" id="IPR010987">
    <property type="entry name" value="Glutathione-S-Trfase_C-like"/>
</dbReference>
<protein>
    <recommendedName>
        <fullName evidence="1">glutathione transferase</fullName>
        <ecNumber evidence="1">2.5.1.18</ecNumber>
    </recommendedName>
</protein>
<proteinExistence type="predicted"/>
<evidence type="ECO:0000313" key="6">
    <source>
        <dbReference type="EMBL" id="KMO27220.1"/>
    </source>
</evidence>
<dbReference type="PANTHER" id="PTHR43968">
    <property type="match status" value="1"/>
</dbReference>
<evidence type="ECO:0000259" key="4">
    <source>
        <dbReference type="PROSITE" id="PS50404"/>
    </source>
</evidence>
<dbReference type="EC" id="2.5.1.18" evidence="1"/>
<dbReference type="InterPro" id="IPR050983">
    <property type="entry name" value="GST_Omega/HSP26"/>
</dbReference>
<organism evidence="6 7">
    <name type="scientific">Methylobacterium aquaticum</name>
    <dbReference type="NCBI Taxonomy" id="270351"/>
    <lineage>
        <taxon>Bacteria</taxon>
        <taxon>Pseudomonadati</taxon>
        <taxon>Pseudomonadota</taxon>
        <taxon>Alphaproteobacteria</taxon>
        <taxon>Hyphomicrobiales</taxon>
        <taxon>Methylobacteriaceae</taxon>
        <taxon>Methylobacterium</taxon>
    </lineage>
</organism>
<dbReference type="AlphaFoldDB" id="A0A0J6RWJ7"/>
<dbReference type="GO" id="GO:0005737">
    <property type="term" value="C:cytoplasm"/>
    <property type="evidence" value="ECO:0007669"/>
    <property type="project" value="TreeGrafter"/>
</dbReference>
<reference evidence="6 7" key="1">
    <citation type="submission" date="2015-03" db="EMBL/GenBank/DDBJ databases">
        <title>Genome sequencing of Methylobacterium aquaticum DSM16371 type strain.</title>
        <authorList>
            <person name="Chaudhry V."/>
            <person name="Patil P.B."/>
        </authorList>
    </citation>
    <scope>NUCLEOTIDE SEQUENCE [LARGE SCALE GENOMIC DNA]</scope>
    <source>
        <strain evidence="6 7">DSM 16371</strain>
    </source>
</reference>
<dbReference type="Proteomes" id="UP000035929">
    <property type="component" value="Unassembled WGS sequence"/>
</dbReference>
<evidence type="ECO:0000256" key="2">
    <source>
        <dbReference type="ARBA" id="ARBA00022679"/>
    </source>
</evidence>
<accession>A0A0J6RWJ7</accession>
<comment type="caution">
    <text evidence="6">The sequence shown here is derived from an EMBL/GenBank/DDBJ whole genome shotgun (WGS) entry which is preliminary data.</text>
</comment>
<feature type="domain" description="GST C-terminal" evidence="5">
    <location>
        <begin position="92"/>
        <end position="214"/>
    </location>
</feature>
<comment type="catalytic activity">
    <reaction evidence="3">
        <text>RX + glutathione = an S-substituted glutathione + a halide anion + H(+)</text>
        <dbReference type="Rhea" id="RHEA:16437"/>
        <dbReference type="ChEBI" id="CHEBI:15378"/>
        <dbReference type="ChEBI" id="CHEBI:16042"/>
        <dbReference type="ChEBI" id="CHEBI:17792"/>
        <dbReference type="ChEBI" id="CHEBI:57925"/>
        <dbReference type="ChEBI" id="CHEBI:90779"/>
        <dbReference type="EC" id="2.5.1.18"/>
    </reaction>
</comment>
<dbReference type="CDD" id="cd00299">
    <property type="entry name" value="GST_C_family"/>
    <property type="match status" value="1"/>
</dbReference>
<dbReference type="InterPro" id="IPR036282">
    <property type="entry name" value="Glutathione-S-Trfase_C_sf"/>
</dbReference>
<evidence type="ECO:0000259" key="5">
    <source>
        <dbReference type="PROSITE" id="PS50405"/>
    </source>
</evidence>
<dbReference type="Gene3D" id="3.40.30.10">
    <property type="entry name" value="Glutaredoxin"/>
    <property type="match status" value="1"/>
</dbReference>
<dbReference type="PROSITE" id="PS50404">
    <property type="entry name" value="GST_NTER"/>
    <property type="match status" value="1"/>
</dbReference>